<organism evidence="2 3">
    <name type="scientific">Phytophthora ramorum</name>
    <name type="common">Sudden oak death agent</name>
    <dbReference type="NCBI Taxonomy" id="164328"/>
    <lineage>
        <taxon>Eukaryota</taxon>
        <taxon>Sar</taxon>
        <taxon>Stramenopiles</taxon>
        <taxon>Oomycota</taxon>
        <taxon>Peronosporomycetes</taxon>
        <taxon>Peronosporales</taxon>
        <taxon>Peronosporaceae</taxon>
        <taxon>Phytophthora</taxon>
    </lineage>
</organism>
<sequence length="134" mass="13898">MRVVEFLALLLIAGTLSIVSATDATVSTTWRNATVLADPALEVQLTTGDEGLPVDALLKIRLDALFAVSSDAAVNDTALQEALNGHWSVTVDTDTNVLAVQRSGDGSVSDTAAAEYGGGAWSDLELEADILEPA</sequence>
<dbReference type="VEuPathDB" id="FungiDB:KRP23_9803"/>
<dbReference type="OMA" id="TTWRNAT"/>
<reference evidence="2" key="2">
    <citation type="submission" date="2015-06" db="UniProtKB">
        <authorList>
            <consortium name="EnsemblProtists"/>
        </authorList>
    </citation>
    <scope>IDENTIFICATION</scope>
    <source>
        <strain evidence="2">Pr102</strain>
    </source>
</reference>
<dbReference type="HOGENOM" id="CLU_2113751_0_0_1"/>
<keyword evidence="1" id="KW-0732">Signal</keyword>
<feature type="signal peptide" evidence="1">
    <location>
        <begin position="1"/>
        <end position="21"/>
    </location>
</feature>
<evidence type="ECO:0000313" key="3">
    <source>
        <dbReference type="Proteomes" id="UP000005238"/>
    </source>
</evidence>
<dbReference type="EnsemblProtists" id="Phyra73298">
    <property type="protein sequence ID" value="Phyra73298"/>
    <property type="gene ID" value="Phyra73298"/>
</dbReference>
<name>H3GCS3_PHYRM</name>
<proteinExistence type="predicted"/>
<dbReference type="EMBL" id="DS566000">
    <property type="status" value="NOT_ANNOTATED_CDS"/>
    <property type="molecule type" value="Genomic_DNA"/>
</dbReference>
<reference evidence="3" key="1">
    <citation type="journal article" date="2006" name="Science">
        <title>Phytophthora genome sequences uncover evolutionary origins and mechanisms of pathogenesis.</title>
        <authorList>
            <person name="Tyler B.M."/>
            <person name="Tripathy S."/>
            <person name="Zhang X."/>
            <person name="Dehal P."/>
            <person name="Jiang R.H."/>
            <person name="Aerts A."/>
            <person name="Arredondo F.D."/>
            <person name="Baxter L."/>
            <person name="Bensasson D."/>
            <person name="Beynon J.L."/>
            <person name="Chapman J."/>
            <person name="Damasceno C.M."/>
            <person name="Dorrance A.E."/>
            <person name="Dou D."/>
            <person name="Dickerman A.W."/>
            <person name="Dubchak I.L."/>
            <person name="Garbelotto M."/>
            <person name="Gijzen M."/>
            <person name="Gordon S.G."/>
            <person name="Govers F."/>
            <person name="Grunwald N.J."/>
            <person name="Huang W."/>
            <person name="Ivors K.L."/>
            <person name="Jones R.W."/>
            <person name="Kamoun S."/>
            <person name="Krampis K."/>
            <person name="Lamour K.H."/>
            <person name="Lee M.K."/>
            <person name="McDonald W.H."/>
            <person name="Medina M."/>
            <person name="Meijer H.J."/>
            <person name="Nordberg E.K."/>
            <person name="Maclean D.J."/>
            <person name="Ospina-Giraldo M.D."/>
            <person name="Morris P.F."/>
            <person name="Phuntumart V."/>
            <person name="Putnam N.H."/>
            <person name="Rash S."/>
            <person name="Rose J.K."/>
            <person name="Sakihama Y."/>
            <person name="Salamov A.A."/>
            <person name="Savidor A."/>
            <person name="Scheuring C.F."/>
            <person name="Smith B.M."/>
            <person name="Sobral B.W."/>
            <person name="Terry A."/>
            <person name="Torto-Alalibo T.A."/>
            <person name="Win J."/>
            <person name="Xu Z."/>
            <person name="Zhang H."/>
            <person name="Grigoriev I.V."/>
            <person name="Rokhsar D.S."/>
            <person name="Boore J.L."/>
        </authorList>
    </citation>
    <scope>NUCLEOTIDE SEQUENCE [LARGE SCALE GENOMIC DNA]</scope>
    <source>
        <strain evidence="3">Pr102</strain>
    </source>
</reference>
<dbReference type="VEuPathDB" id="FungiDB:KRP22_7093"/>
<dbReference type="Proteomes" id="UP000005238">
    <property type="component" value="Unassembled WGS sequence"/>
</dbReference>
<dbReference type="InParanoid" id="H3GCS3"/>
<accession>H3GCS3</accession>
<evidence type="ECO:0000256" key="1">
    <source>
        <dbReference type="SAM" id="SignalP"/>
    </source>
</evidence>
<keyword evidence="3" id="KW-1185">Reference proteome</keyword>
<dbReference type="AlphaFoldDB" id="H3GCS3"/>
<evidence type="ECO:0000313" key="2">
    <source>
        <dbReference type="EnsemblProtists" id="Phyra73298"/>
    </source>
</evidence>
<feature type="chain" id="PRO_5003587259" evidence="1">
    <location>
        <begin position="22"/>
        <end position="134"/>
    </location>
</feature>
<protein>
    <submittedName>
        <fullName evidence="2">Uncharacterized protein</fullName>
    </submittedName>
</protein>